<keyword evidence="2" id="KW-0472">Membrane</keyword>
<sequence>MDEDTKDTLLNITQYAAISVVPVVLINKAVQRVFPEPAEDKSNLEVLAEIIGQLVFMLVAIFFIHRLVTFVPTYSGAEYKELNLFNVVLVFLILMLSVQTRVGQKVNILTDRLIDYYEGKPASKKEVKEQQPPQHVLPPPMPVATNPASMPPPPPSSMAPPPSLMGPPPTQFDAMYERPIESFGGASSGGLGFSFL</sequence>
<keyword evidence="2" id="KW-1133">Transmembrane helix</keyword>
<feature type="transmembrane region" description="Helical" evidence="2">
    <location>
        <begin position="12"/>
        <end position="30"/>
    </location>
</feature>
<feature type="transmembrane region" description="Helical" evidence="2">
    <location>
        <begin position="42"/>
        <end position="64"/>
    </location>
</feature>
<keyword evidence="2" id="KW-0812">Transmembrane</keyword>
<feature type="compositionally biased region" description="Pro residues" evidence="1">
    <location>
        <begin position="149"/>
        <end position="170"/>
    </location>
</feature>
<dbReference type="AlphaFoldDB" id="A0A6C0BW82"/>
<feature type="region of interest" description="Disordered" evidence="1">
    <location>
        <begin position="124"/>
        <end position="171"/>
    </location>
</feature>
<feature type="transmembrane region" description="Helical" evidence="2">
    <location>
        <begin position="84"/>
        <end position="102"/>
    </location>
</feature>
<reference evidence="3" key="1">
    <citation type="journal article" date="2020" name="Nature">
        <title>Giant virus diversity and host interactions through global metagenomics.</title>
        <authorList>
            <person name="Schulz F."/>
            <person name="Roux S."/>
            <person name="Paez-Espino D."/>
            <person name="Jungbluth S."/>
            <person name="Walsh D.A."/>
            <person name="Denef V.J."/>
            <person name="McMahon K.D."/>
            <person name="Konstantinidis K.T."/>
            <person name="Eloe-Fadrosh E.A."/>
            <person name="Kyrpides N.C."/>
            <person name="Woyke T."/>
        </authorList>
    </citation>
    <scope>NUCLEOTIDE SEQUENCE</scope>
    <source>
        <strain evidence="3">GVMAG-M-3300018868-6</strain>
    </source>
</reference>
<evidence type="ECO:0000256" key="1">
    <source>
        <dbReference type="SAM" id="MobiDB-lite"/>
    </source>
</evidence>
<evidence type="ECO:0000256" key="2">
    <source>
        <dbReference type="SAM" id="Phobius"/>
    </source>
</evidence>
<dbReference type="EMBL" id="MN739257">
    <property type="protein sequence ID" value="QHS95789.1"/>
    <property type="molecule type" value="Genomic_DNA"/>
</dbReference>
<accession>A0A6C0BW82</accession>
<evidence type="ECO:0000313" key="3">
    <source>
        <dbReference type="EMBL" id="QHS95789.1"/>
    </source>
</evidence>
<organism evidence="3">
    <name type="scientific">viral metagenome</name>
    <dbReference type="NCBI Taxonomy" id="1070528"/>
    <lineage>
        <taxon>unclassified sequences</taxon>
        <taxon>metagenomes</taxon>
        <taxon>organismal metagenomes</taxon>
    </lineage>
</organism>
<protein>
    <submittedName>
        <fullName evidence="3">Uncharacterized protein</fullName>
    </submittedName>
</protein>
<proteinExistence type="predicted"/>
<name>A0A6C0BW82_9ZZZZ</name>